<dbReference type="InterPro" id="IPR011057">
    <property type="entry name" value="Mss4-like_sf"/>
</dbReference>
<evidence type="ECO:0000313" key="10">
    <source>
        <dbReference type="Proteomes" id="UP000274661"/>
    </source>
</evidence>
<dbReference type="SUPFAM" id="SSF51316">
    <property type="entry name" value="Mss4-like"/>
    <property type="match status" value="1"/>
</dbReference>
<accession>A0A429V785</accession>
<evidence type="ECO:0000256" key="2">
    <source>
        <dbReference type="ARBA" id="ARBA00022723"/>
    </source>
</evidence>
<proteinExistence type="inferred from homology"/>
<dbReference type="PROSITE" id="PS51790">
    <property type="entry name" value="MSRB"/>
    <property type="match status" value="1"/>
</dbReference>
<feature type="binding site" evidence="6">
    <location>
        <position position="50"/>
    </location>
    <ligand>
        <name>Zn(2+)</name>
        <dbReference type="ChEBI" id="CHEBI:29105"/>
    </ligand>
</feature>
<comment type="similarity">
    <text evidence="1 6">Belongs to the MsrB Met sulfoxide reductase family.</text>
</comment>
<keyword evidence="10" id="KW-1185">Reference proteome</keyword>
<dbReference type="GO" id="GO:0030091">
    <property type="term" value="P:protein repair"/>
    <property type="evidence" value="ECO:0007669"/>
    <property type="project" value="InterPro"/>
</dbReference>
<feature type="binding site" evidence="6">
    <location>
        <position position="102"/>
    </location>
    <ligand>
        <name>Zn(2+)</name>
        <dbReference type="ChEBI" id="CHEBI:29105"/>
    </ligand>
</feature>
<evidence type="ECO:0000256" key="1">
    <source>
        <dbReference type="ARBA" id="ARBA00007174"/>
    </source>
</evidence>
<feature type="binding site" evidence="6">
    <location>
        <position position="53"/>
    </location>
    <ligand>
        <name>Zn(2+)</name>
        <dbReference type="ChEBI" id="CHEBI:29105"/>
    </ligand>
</feature>
<dbReference type="GO" id="GO:0006979">
    <property type="term" value="P:response to oxidative stress"/>
    <property type="evidence" value="ECO:0007669"/>
    <property type="project" value="InterPro"/>
</dbReference>
<keyword evidence="2 6" id="KW-0479">Metal-binding</keyword>
<dbReference type="EMBL" id="RWJF01000001">
    <property type="protein sequence ID" value="RST29769.1"/>
    <property type="molecule type" value="Genomic_DNA"/>
</dbReference>
<comment type="cofactor">
    <cofactor evidence="6">
        <name>Zn(2+)</name>
        <dbReference type="ChEBI" id="CHEBI:29105"/>
    </cofactor>
    <text evidence="6">Binds 1 zinc ion per subunit. The zinc ion is important for the structural integrity of the protein.</text>
</comment>
<reference evidence="9 10" key="1">
    <citation type="submission" date="2018-12" db="EMBL/GenBank/DDBJ databases">
        <title>Sphingomonas sp. HMF7854 Genome sequencing and assembly.</title>
        <authorList>
            <person name="Cha I."/>
            <person name="Kang H."/>
            <person name="Kim H."/>
            <person name="Kang J."/>
            <person name="Joh K."/>
        </authorList>
    </citation>
    <scope>NUCLEOTIDE SEQUENCE [LARGE SCALE GENOMIC DNA]</scope>
    <source>
        <strain evidence="9 10">HMF7854</strain>
    </source>
</reference>
<organism evidence="9 10">
    <name type="scientific">Sphingomonas ginkgonis</name>
    <dbReference type="NCBI Taxonomy" id="2315330"/>
    <lineage>
        <taxon>Bacteria</taxon>
        <taxon>Pseudomonadati</taxon>
        <taxon>Pseudomonadota</taxon>
        <taxon>Alphaproteobacteria</taxon>
        <taxon>Sphingomonadales</taxon>
        <taxon>Sphingomonadaceae</taxon>
        <taxon>Sphingomonas</taxon>
    </lineage>
</organism>
<dbReference type="GO" id="GO:0008270">
    <property type="term" value="F:zinc ion binding"/>
    <property type="evidence" value="ECO:0007669"/>
    <property type="project" value="UniProtKB-UniRule"/>
</dbReference>
<evidence type="ECO:0000256" key="7">
    <source>
        <dbReference type="SAM" id="MobiDB-lite"/>
    </source>
</evidence>
<name>A0A429V785_9SPHN</name>
<dbReference type="Pfam" id="PF01641">
    <property type="entry name" value="SelR"/>
    <property type="match status" value="1"/>
</dbReference>
<feature type="binding site" evidence="6">
    <location>
        <position position="99"/>
    </location>
    <ligand>
        <name>Zn(2+)</name>
        <dbReference type="ChEBI" id="CHEBI:29105"/>
    </ligand>
</feature>
<feature type="compositionally biased region" description="Basic and acidic residues" evidence="7">
    <location>
        <begin position="1"/>
        <end position="19"/>
    </location>
</feature>
<evidence type="ECO:0000256" key="6">
    <source>
        <dbReference type="HAMAP-Rule" id="MF_01400"/>
    </source>
</evidence>
<dbReference type="HAMAP" id="MF_01400">
    <property type="entry name" value="MsrB"/>
    <property type="match status" value="1"/>
</dbReference>
<dbReference type="Gene3D" id="2.170.150.20">
    <property type="entry name" value="Peptide methionine sulfoxide reductase"/>
    <property type="match status" value="1"/>
</dbReference>
<comment type="catalytic activity">
    <reaction evidence="5 6">
        <text>L-methionyl-[protein] + [thioredoxin]-disulfide + H2O = L-methionyl-(R)-S-oxide-[protein] + [thioredoxin]-dithiol</text>
        <dbReference type="Rhea" id="RHEA:24164"/>
        <dbReference type="Rhea" id="RHEA-COMP:10698"/>
        <dbReference type="Rhea" id="RHEA-COMP:10700"/>
        <dbReference type="Rhea" id="RHEA-COMP:12313"/>
        <dbReference type="Rhea" id="RHEA-COMP:12314"/>
        <dbReference type="ChEBI" id="CHEBI:15377"/>
        <dbReference type="ChEBI" id="CHEBI:16044"/>
        <dbReference type="ChEBI" id="CHEBI:29950"/>
        <dbReference type="ChEBI" id="CHEBI:45764"/>
        <dbReference type="ChEBI" id="CHEBI:50058"/>
        <dbReference type="EC" id="1.8.4.12"/>
    </reaction>
</comment>
<feature type="domain" description="MsrB" evidence="8">
    <location>
        <begin position="11"/>
        <end position="133"/>
    </location>
</feature>
<evidence type="ECO:0000256" key="4">
    <source>
        <dbReference type="ARBA" id="ARBA00023002"/>
    </source>
</evidence>
<dbReference type="AlphaFoldDB" id="A0A429V785"/>
<protein>
    <recommendedName>
        <fullName evidence="6">Peptide methionine sulfoxide reductase MsrB</fullName>
        <ecNumber evidence="6">1.8.4.12</ecNumber>
    </recommendedName>
    <alternativeName>
        <fullName evidence="6">Peptide-methionine (R)-S-oxide reductase</fullName>
    </alternativeName>
</protein>
<dbReference type="InterPro" id="IPR028427">
    <property type="entry name" value="Met_Sox_Rdtase_MsrB"/>
</dbReference>
<dbReference type="PANTHER" id="PTHR10173">
    <property type="entry name" value="METHIONINE SULFOXIDE REDUCTASE"/>
    <property type="match status" value="1"/>
</dbReference>
<dbReference type="Proteomes" id="UP000274661">
    <property type="component" value="Unassembled WGS sequence"/>
</dbReference>
<evidence type="ECO:0000313" key="9">
    <source>
        <dbReference type="EMBL" id="RST29769.1"/>
    </source>
</evidence>
<gene>
    <name evidence="6 9" type="primary">msrB</name>
    <name evidence="9" type="ORF">HMF7854_02210</name>
</gene>
<comment type="caution">
    <text evidence="9">The sequence shown here is derived from an EMBL/GenBank/DDBJ whole genome shotgun (WGS) entry which is preliminary data.</text>
</comment>
<dbReference type="FunFam" id="2.170.150.20:FF:000001">
    <property type="entry name" value="Peptide methionine sulfoxide reductase MsrB"/>
    <property type="match status" value="1"/>
</dbReference>
<evidence type="ECO:0000259" key="8">
    <source>
        <dbReference type="PROSITE" id="PS51790"/>
    </source>
</evidence>
<dbReference type="NCBIfam" id="TIGR00357">
    <property type="entry name" value="peptide-methionine (R)-S-oxide reductase MsrB"/>
    <property type="match status" value="1"/>
</dbReference>
<evidence type="ECO:0000256" key="3">
    <source>
        <dbReference type="ARBA" id="ARBA00022833"/>
    </source>
</evidence>
<keyword evidence="3 6" id="KW-0862">Zinc</keyword>
<dbReference type="OrthoDB" id="9785497at2"/>
<sequence length="137" mass="15011">MTEDKKMPASEQEWRERLSPEQYQVLRQSGTERPWTGHLLNNKEQGQYVCAGCGEPLFGSDTKFESGSGWPSFTAPAVEGSVAEHRDVSHGMVRTEVRCAKCEGHLGHVFPDGPGPNGLRYCINSAALDFAPGSKSE</sequence>
<evidence type="ECO:0000256" key="5">
    <source>
        <dbReference type="ARBA" id="ARBA00048488"/>
    </source>
</evidence>
<dbReference type="PANTHER" id="PTHR10173:SF52">
    <property type="entry name" value="METHIONINE-R-SULFOXIDE REDUCTASE B1"/>
    <property type="match status" value="1"/>
</dbReference>
<dbReference type="EC" id="1.8.4.12" evidence="6"/>
<dbReference type="RefSeq" id="WP_126717609.1">
    <property type="nucleotide sequence ID" value="NZ_RWJF01000001.1"/>
</dbReference>
<dbReference type="InterPro" id="IPR002579">
    <property type="entry name" value="Met_Sox_Rdtase_MsrB_dom"/>
</dbReference>
<dbReference type="GO" id="GO:0033743">
    <property type="term" value="F:peptide-methionine (R)-S-oxide reductase activity"/>
    <property type="evidence" value="ECO:0007669"/>
    <property type="project" value="UniProtKB-UniRule"/>
</dbReference>
<feature type="region of interest" description="Disordered" evidence="7">
    <location>
        <begin position="1"/>
        <end position="20"/>
    </location>
</feature>
<dbReference type="GO" id="GO:0005737">
    <property type="term" value="C:cytoplasm"/>
    <property type="evidence" value="ECO:0007669"/>
    <property type="project" value="TreeGrafter"/>
</dbReference>
<feature type="active site" description="Nucleophile" evidence="6">
    <location>
        <position position="122"/>
    </location>
</feature>
<keyword evidence="4 6" id="KW-0560">Oxidoreductase</keyword>